<reference evidence="1 2" key="1">
    <citation type="journal article" date="2010" name="Cell">
        <title>The genome of Naegleria gruberi illuminates early eukaryotic versatility.</title>
        <authorList>
            <person name="Fritz-Laylin L.K."/>
            <person name="Prochnik S.E."/>
            <person name="Ginger M.L."/>
            <person name="Dacks J.B."/>
            <person name="Carpenter M.L."/>
            <person name="Field M.C."/>
            <person name="Kuo A."/>
            <person name="Paredez A."/>
            <person name="Chapman J."/>
            <person name="Pham J."/>
            <person name="Shu S."/>
            <person name="Neupane R."/>
            <person name="Cipriano M."/>
            <person name="Mancuso J."/>
            <person name="Tu H."/>
            <person name="Salamov A."/>
            <person name="Lindquist E."/>
            <person name="Shapiro H."/>
            <person name="Lucas S."/>
            <person name="Grigoriev I.V."/>
            <person name="Cande W.Z."/>
            <person name="Fulton C."/>
            <person name="Rokhsar D.S."/>
            <person name="Dawson S.C."/>
        </authorList>
    </citation>
    <scope>NUCLEOTIDE SEQUENCE [LARGE SCALE GENOMIC DNA]</scope>
    <source>
        <strain evidence="1 2">NEG-M</strain>
    </source>
</reference>
<dbReference type="AlphaFoldDB" id="D2VBU9"/>
<accession>D2VBU9</accession>
<name>D2VBU9_NAEGR</name>
<dbReference type="OMA" id="QYDEREM"/>
<gene>
    <name evidence="1" type="ORF">NAEGRDRAFT_66342</name>
</gene>
<dbReference type="KEGG" id="ngr:NAEGRDRAFT_66342"/>
<dbReference type="GeneID" id="8857505"/>
<evidence type="ECO:0008006" key="3">
    <source>
        <dbReference type="Google" id="ProtNLM"/>
    </source>
</evidence>
<organism evidence="2">
    <name type="scientific">Naegleria gruberi</name>
    <name type="common">Amoeba</name>
    <dbReference type="NCBI Taxonomy" id="5762"/>
    <lineage>
        <taxon>Eukaryota</taxon>
        <taxon>Discoba</taxon>
        <taxon>Heterolobosea</taxon>
        <taxon>Tetramitia</taxon>
        <taxon>Eutetramitia</taxon>
        <taxon>Vahlkampfiidae</taxon>
        <taxon>Naegleria</taxon>
    </lineage>
</organism>
<keyword evidence="2" id="KW-1185">Reference proteome</keyword>
<dbReference type="OrthoDB" id="10365174at2759"/>
<dbReference type="EMBL" id="GG738862">
    <property type="protein sequence ID" value="EFC45533.1"/>
    <property type="molecule type" value="Genomic_DNA"/>
</dbReference>
<dbReference type="Proteomes" id="UP000006671">
    <property type="component" value="Unassembled WGS sequence"/>
</dbReference>
<evidence type="ECO:0000313" key="1">
    <source>
        <dbReference type="EMBL" id="EFC45533.1"/>
    </source>
</evidence>
<dbReference type="InParanoid" id="D2VBU9"/>
<evidence type="ECO:0000313" key="2">
    <source>
        <dbReference type="Proteomes" id="UP000006671"/>
    </source>
</evidence>
<protein>
    <recommendedName>
        <fullName evidence="3">F-box domain-containing protein</fullName>
    </recommendedName>
</protein>
<dbReference type="VEuPathDB" id="AmoebaDB:NAEGRDRAFT_66342"/>
<dbReference type="RefSeq" id="XP_002678277.1">
    <property type="nucleotide sequence ID" value="XM_002678231.1"/>
</dbReference>
<proteinExistence type="predicted"/>
<sequence length="406" mass="47373">MFPFHKRKTQLLDETSLETVDILSLVFQFLELKELFALQKVSPFFYRTIEHLKSLLIRPIYEVGLVSSDKKQLSEFLQLTLKSELISSATKENPQKVSSTRYTYYSTTEIDMTDKNDGNQLKSVKFGEHHMIHAFNKVEKEFVFKNDRFRVFFYPLYCEKSTSLSHDDYQRLDGFIFLNPNSKDGYSTMPNGCSFCATLLDYNNSSVANETVLMPVRNFGSFKVEKVSERYSIEQSILDCINYISENSNRSIQLNSIGDGLKSCLLEKISLIIKEPNDEMVATKISDLFKNKYTLKELILSEKVRYMTRKLNFFNYPHNVQFSLLKRLYTAHLGNENVKFKDDLYAIQVIFNQQFNSRKRDSYDDHLVEMKTTLSFNLVSQEIKFEYKNITRASTIGISNKKCIIC</sequence>